<reference evidence="7" key="1">
    <citation type="submission" date="2022-08" db="EMBL/GenBank/DDBJ databases">
        <title>Whole genome sequencing of non-tuberculosis mycobacteria type-strains.</title>
        <authorList>
            <person name="Igarashi Y."/>
            <person name="Osugi A."/>
            <person name="Mitarai S."/>
        </authorList>
    </citation>
    <scope>NUCLEOTIDE SEQUENCE</scope>
    <source>
        <strain evidence="7">DSM 45127</strain>
    </source>
</reference>
<feature type="transmembrane region" description="Helical" evidence="5">
    <location>
        <begin position="103"/>
        <end position="121"/>
    </location>
</feature>
<evidence type="ECO:0000256" key="1">
    <source>
        <dbReference type="ARBA" id="ARBA00004141"/>
    </source>
</evidence>
<evidence type="ECO:0000256" key="5">
    <source>
        <dbReference type="SAM" id="Phobius"/>
    </source>
</evidence>
<dbReference type="InterPro" id="IPR044880">
    <property type="entry name" value="NCX_ion-bd_dom_sf"/>
</dbReference>
<sequence>MLVRSLGIVSVVIVPALVLRVLGLELDPVVGLIAYGAAVVGASFVLAWAAEAAQVDVSGSLAVAVLAVIAVLPEYAVDLYYAYTAGHLPAYTQYAAANMTGSNRLLMGLGWPVVVLVTVLVARRSSGRKLDALELDTSNRVEIGFLMFAGVGALVIPASGQIHIAFGLALLGWFGFYLFKLSRGDVEEPELIGTAAELGALPDRARRIVVSALFVVAAGVIVTCAKPFADNLIGAGTQLGIDRFLLVQWLAPLASEAPEFIIATIFAFRGKGDDAIATLISAKVNQWTLLIGSLPVAYMIGGGGAAMHLDGRQVEEIVLTAAQTLMGVTLLLGLRFQRWAAWALLVLFLVQFPLTSTPGRLVLSAVYAAVAAVALVRYRRELPAILSAPFGGRAKRHGGHPHLEVHPQ</sequence>
<feature type="transmembrane region" description="Helical" evidence="5">
    <location>
        <begin position="289"/>
        <end position="311"/>
    </location>
</feature>
<dbReference type="Proteomes" id="UP001055336">
    <property type="component" value="Chromosome"/>
</dbReference>
<proteinExistence type="predicted"/>
<feature type="transmembrane region" description="Helical" evidence="5">
    <location>
        <begin position="5"/>
        <end position="23"/>
    </location>
</feature>
<feature type="transmembrane region" description="Helical" evidence="5">
    <location>
        <begin position="339"/>
        <end position="355"/>
    </location>
</feature>
<evidence type="ECO:0000256" key="4">
    <source>
        <dbReference type="ARBA" id="ARBA00023136"/>
    </source>
</evidence>
<keyword evidence="4 5" id="KW-0472">Membrane</keyword>
<organism evidence="7 8">
    <name type="scientific">Mycobacterium paraterrae</name>
    <dbReference type="NCBI Taxonomy" id="577492"/>
    <lineage>
        <taxon>Bacteria</taxon>
        <taxon>Bacillati</taxon>
        <taxon>Actinomycetota</taxon>
        <taxon>Actinomycetes</taxon>
        <taxon>Mycobacteriales</taxon>
        <taxon>Mycobacteriaceae</taxon>
        <taxon>Mycobacterium</taxon>
    </lineage>
</organism>
<feature type="transmembrane region" description="Helical" evidence="5">
    <location>
        <begin position="29"/>
        <end position="49"/>
    </location>
</feature>
<evidence type="ECO:0000313" key="8">
    <source>
        <dbReference type="Proteomes" id="UP001055336"/>
    </source>
</evidence>
<dbReference type="Gene3D" id="1.20.1420.30">
    <property type="entry name" value="NCX, central ion-binding region"/>
    <property type="match status" value="1"/>
</dbReference>
<evidence type="ECO:0000259" key="6">
    <source>
        <dbReference type="Pfam" id="PF01699"/>
    </source>
</evidence>
<keyword evidence="8" id="KW-1185">Reference proteome</keyword>
<dbReference type="Pfam" id="PF01699">
    <property type="entry name" value="Na_Ca_ex"/>
    <property type="match status" value="2"/>
</dbReference>
<feature type="domain" description="Sodium/calcium exchanger membrane region" evidence="6">
    <location>
        <begin position="212"/>
        <end position="350"/>
    </location>
</feature>
<feature type="domain" description="Sodium/calcium exchanger membrane region" evidence="6">
    <location>
        <begin position="29"/>
        <end position="179"/>
    </location>
</feature>
<protein>
    <submittedName>
        <fullName evidence="7">Sodium:proton exchanger</fullName>
    </submittedName>
</protein>
<feature type="transmembrane region" description="Helical" evidence="5">
    <location>
        <begin position="208"/>
        <end position="229"/>
    </location>
</feature>
<evidence type="ECO:0000313" key="7">
    <source>
        <dbReference type="EMBL" id="UMB72494.1"/>
    </source>
</evidence>
<feature type="transmembrane region" description="Helical" evidence="5">
    <location>
        <begin position="162"/>
        <end position="179"/>
    </location>
</feature>
<feature type="transmembrane region" description="Helical" evidence="5">
    <location>
        <begin position="249"/>
        <end position="268"/>
    </location>
</feature>
<gene>
    <name evidence="7" type="ORF">MKK62_23190</name>
</gene>
<dbReference type="InterPro" id="IPR004837">
    <property type="entry name" value="NaCa_Exmemb"/>
</dbReference>
<feature type="transmembrane region" description="Helical" evidence="5">
    <location>
        <begin position="361"/>
        <end position="378"/>
    </location>
</feature>
<name>A0ABY3VSQ4_9MYCO</name>
<evidence type="ECO:0000256" key="3">
    <source>
        <dbReference type="ARBA" id="ARBA00022989"/>
    </source>
</evidence>
<keyword evidence="3 5" id="KW-1133">Transmembrane helix</keyword>
<keyword evidence="2 5" id="KW-0812">Transmembrane</keyword>
<feature type="transmembrane region" description="Helical" evidence="5">
    <location>
        <begin position="61"/>
        <end position="83"/>
    </location>
</feature>
<dbReference type="EMBL" id="CP092488">
    <property type="protein sequence ID" value="UMB72494.1"/>
    <property type="molecule type" value="Genomic_DNA"/>
</dbReference>
<feature type="transmembrane region" description="Helical" evidence="5">
    <location>
        <begin position="317"/>
        <end position="334"/>
    </location>
</feature>
<evidence type="ECO:0000256" key="2">
    <source>
        <dbReference type="ARBA" id="ARBA00022692"/>
    </source>
</evidence>
<feature type="transmembrane region" description="Helical" evidence="5">
    <location>
        <begin position="141"/>
        <end position="156"/>
    </location>
</feature>
<comment type="subcellular location">
    <subcellularLocation>
        <location evidence="1">Membrane</location>
        <topology evidence="1">Multi-pass membrane protein</topology>
    </subcellularLocation>
</comment>
<accession>A0ABY3VSQ4</accession>